<dbReference type="InterPro" id="IPR013849">
    <property type="entry name" value="DNA_helicase_Holl-junc_RuvA_I"/>
</dbReference>
<dbReference type="NCBIfam" id="TIGR00084">
    <property type="entry name" value="ruvA"/>
    <property type="match status" value="1"/>
</dbReference>
<dbReference type="RefSeq" id="WP_274199556.1">
    <property type="nucleotide sequence ID" value="NZ_JAQZAO010000002.1"/>
</dbReference>
<dbReference type="SUPFAM" id="SSF47781">
    <property type="entry name" value="RuvA domain 2-like"/>
    <property type="match status" value="1"/>
</dbReference>
<feature type="region of interest" description="Disordered" evidence="7">
    <location>
        <begin position="179"/>
        <end position="210"/>
    </location>
</feature>
<comment type="caution">
    <text evidence="9">The sequence shown here is derived from an EMBL/GenBank/DDBJ whole genome shotgun (WGS) entry which is preliminary data.</text>
</comment>
<evidence type="ECO:0000313" key="9">
    <source>
        <dbReference type="EMBL" id="MDD7965034.1"/>
    </source>
</evidence>
<feature type="domain" description="Helix-hairpin-helix DNA-binding motif class 1" evidence="8">
    <location>
        <begin position="107"/>
        <end position="126"/>
    </location>
</feature>
<name>A0ABT5SQE1_9PSEU</name>
<feature type="domain" description="Helix-hairpin-helix DNA-binding motif class 1" evidence="8">
    <location>
        <begin position="72"/>
        <end position="91"/>
    </location>
</feature>
<evidence type="ECO:0000256" key="5">
    <source>
        <dbReference type="ARBA" id="ARBA00023204"/>
    </source>
</evidence>
<evidence type="ECO:0000256" key="1">
    <source>
        <dbReference type="ARBA" id="ARBA00022490"/>
    </source>
</evidence>
<dbReference type="InterPro" id="IPR036267">
    <property type="entry name" value="RuvA_C_sf"/>
</dbReference>
<dbReference type="HAMAP" id="MF_00031">
    <property type="entry name" value="DNA_HJ_migration_RuvA"/>
    <property type="match status" value="1"/>
</dbReference>
<organism evidence="9 10">
    <name type="scientific">Actinomycetospora lemnae</name>
    <dbReference type="NCBI Taxonomy" id="3019891"/>
    <lineage>
        <taxon>Bacteria</taxon>
        <taxon>Bacillati</taxon>
        <taxon>Actinomycetota</taxon>
        <taxon>Actinomycetes</taxon>
        <taxon>Pseudonocardiales</taxon>
        <taxon>Pseudonocardiaceae</taxon>
        <taxon>Actinomycetospora</taxon>
    </lineage>
</organism>
<proteinExistence type="inferred from homology"/>
<gene>
    <name evidence="6 9" type="primary">ruvA</name>
    <name evidence="9" type="ORF">PGB27_06675</name>
</gene>
<evidence type="ECO:0000259" key="8">
    <source>
        <dbReference type="SMART" id="SM00278"/>
    </source>
</evidence>
<keyword evidence="4 6" id="KW-0233">DNA recombination</keyword>
<dbReference type="SMART" id="SM00278">
    <property type="entry name" value="HhH1"/>
    <property type="match status" value="2"/>
</dbReference>
<evidence type="ECO:0000256" key="2">
    <source>
        <dbReference type="ARBA" id="ARBA00022763"/>
    </source>
</evidence>
<dbReference type="InterPro" id="IPR003583">
    <property type="entry name" value="Hlx-hairpin-Hlx_DNA-bd_motif"/>
</dbReference>
<comment type="domain">
    <text evidence="6">Has three domains with a flexible linker between the domains II and III and assumes an 'L' shape. Domain III is highly mobile and contacts RuvB.</text>
</comment>
<dbReference type="Pfam" id="PF14520">
    <property type="entry name" value="HHH_5"/>
    <property type="match status" value="1"/>
</dbReference>
<reference evidence="9 10" key="1">
    <citation type="submission" date="2023-02" db="EMBL/GenBank/DDBJ databases">
        <title>Genome sequencing required for Actinomycetospora new species description.</title>
        <authorList>
            <person name="Saimee Y."/>
            <person name="Duangmal K."/>
        </authorList>
    </citation>
    <scope>NUCLEOTIDE SEQUENCE [LARGE SCALE GENOMIC DNA]</scope>
    <source>
        <strain evidence="9 10">DW7H6</strain>
    </source>
</reference>
<comment type="function">
    <text evidence="6">The RuvA-RuvB-RuvC complex processes Holliday junction (HJ) DNA during genetic recombination and DNA repair, while the RuvA-RuvB complex plays an important role in the rescue of blocked DNA replication forks via replication fork reversal (RFR). RuvA specifically binds to HJ cruciform DNA, conferring on it an open structure. The RuvB hexamer acts as an ATP-dependent pump, pulling dsDNA into and through the RuvAB complex. HJ branch migration allows RuvC to scan DNA until it finds its consensus sequence, where it cleaves and resolves the cruciform DNA.</text>
</comment>
<keyword evidence="2 6" id="KW-0227">DNA damage</keyword>
<dbReference type="EMBL" id="JAQZAO010000002">
    <property type="protein sequence ID" value="MDD7965034.1"/>
    <property type="molecule type" value="Genomic_DNA"/>
</dbReference>
<dbReference type="SUPFAM" id="SSF46929">
    <property type="entry name" value="DNA helicase RuvA subunit, C-terminal domain"/>
    <property type="match status" value="1"/>
</dbReference>
<keyword evidence="5 6" id="KW-0234">DNA repair</keyword>
<dbReference type="Gene3D" id="2.40.50.140">
    <property type="entry name" value="Nucleic acid-binding proteins"/>
    <property type="match status" value="1"/>
</dbReference>
<evidence type="ECO:0000256" key="6">
    <source>
        <dbReference type="HAMAP-Rule" id="MF_00031"/>
    </source>
</evidence>
<keyword evidence="3 6" id="KW-0238">DNA-binding</keyword>
<dbReference type="Proteomes" id="UP001300763">
    <property type="component" value="Unassembled WGS sequence"/>
</dbReference>
<comment type="similarity">
    <text evidence="6">Belongs to the RuvA family.</text>
</comment>
<dbReference type="Gene3D" id="1.10.150.20">
    <property type="entry name" value="5' to 3' exonuclease, C-terminal subdomain"/>
    <property type="match status" value="1"/>
</dbReference>
<dbReference type="InterPro" id="IPR012340">
    <property type="entry name" value="NA-bd_OB-fold"/>
</dbReference>
<dbReference type="Pfam" id="PF07499">
    <property type="entry name" value="RuvA_C"/>
    <property type="match status" value="1"/>
</dbReference>
<keyword evidence="10" id="KW-1185">Reference proteome</keyword>
<evidence type="ECO:0000256" key="4">
    <source>
        <dbReference type="ARBA" id="ARBA00023172"/>
    </source>
</evidence>
<comment type="subcellular location">
    <subcellularLocation>
        <location evidence="6">Cytoplasm</location>
    </subcellularLocation>
</comment>
<dbReference type="InterPro" id="IPR010994">
    <property type="entry name" value="RuvA_2-like"/>
</dbReference>
<dbReference type="InterPro" id="IPR000085">
    <property type="entry name" value="RuvA"/>
</dbReference>
<dbReference type="InterPro" id="IPR011114">
    <property type="entry name" value="RuvA_C"/>
</dbReference>
<comment type="subunit">
    <text evidence="6">Homotetramer. Forms an RuvA(8)-RuvB(12)-Holliday junction (HJ) complex. HJ DNA is sandwiched between 2 RuvA tetramers; dsDNA enters through RuvA and exits via RuvB. An RuvB hexamer assembles on each DNA strand where it exits the tetramer. Each RuvB hexamer is contacted by two RuvA subunits (via domain III) on 2 adjacent RuvB subunits; this complex drives branch migration. In the full resolvosome a probable DNA-RuvA(4)-RuvB(12)-RuvC(2) complex forms which resolves the HJ.</text>
</comment>
<feature type="region of interest" description="Domain III" evidence="6">
    <location>
        <begin position="153"/>
        <end position="210"/>
    </location>
</feature>
<dbReference type="CDD" id="cd14332">
    <property type="entry name" value="UBA_RuvA_C"/>
    <property type="match status" value="1"/>
</dbReference>
<dbReference type="Gene3D" id="1.10.8.10">
    <property type="entry name" value="DNA helicase RuvA subunit, C-terminal domain"/>
    <property type="match status" value="1"/>
</dbReference>
<evidence type="ECO:0000256" key="3">
    <source>
        <dbReference type="ARBA" id="ARBA00023125"/>
    </source>
</evidence>
<sequence length="210" mass="21106">MISSVRGEVLAVGLDHAVVEVGGVGLAVQATPGTLARLRRGQQARLDTALVVREDSLTLYGFADAAEREMFLLLQTVSGVGPRVALATLAVLDPAALSHALADGNLTTLMSVPGIGRKGAERLVVELRDKVAPPGPAGTDGEVASSPVAAGTLRDQVVEALVGLGFAAKPAEKAVDEVLGGNGSGNGSSNGTSDSSAVLRAALSRLGPAR</sequence>
<keyword evidence="1 6" id="KW-0963">Cytoplasm</keyword>
<dbReference type="Pfam" id="PF01330">
    <property type="entry name" value="RuvA_N"/>
    <property type="match status" value="1"/>
</dbReference>
<evidence type="ECO:0000313" key="10">
    <source>
        <dbReference type="Proteomes" id="UP001300763"/>
    </source>
</evidence>
<protein>
    <recommendedName>
        <fullName evidence="6">Holliday junction branch migration complex subunit RuvA</fullName>
    </recommendedName>
</protein>
<comment type="caution">
    <text evidence="6">Lacks conserved residue(s) required for the propagation of feature annotation.</text>
</comment>
<evidence type="ECO:0000256" key="7">
    <source>
        <dbReference type="SAM" id="MobiDB-lite"/>
    </source>
</evidence>
<dbReference type="SUPFAM" id="SSF50249">
    <property type="entry name" value="Nucleic acid-binding proteins"/>
    <property type="match status" value="1"/>
</dbReference>
<accession>A0ABT5SQE1</accession>